<sequence length="187" mass="21557">IIVQNSLNRGEIIARMDNTRISLRPFNIADANNLFTWANDENVTYYLRWNTITSIEAARNYIQQVVIPHPWRRSICLDDRSIGYVSVRPESESDQNHRAHIGYAIGSDYWGQGIVTKALKMAIPIVFNDFPNLVRVEALVEPQNIGSQKVLEKVGFKKEGFLRKYGFNKGEIRDMFIYSFLSTDQIL</sequence>
<feature type="non-terminal residue" evidence="2">
    <location>
        <position position="1"/>
    </location>
</feature>
<dbReference type="SUPFAM" id="SSF55729">
    <property type="entry name" value="Acyl-CoA N-acyltransferases (Nat)"/>
    <property type="match status" value="1"/>
</dbReference>
<evidence type="ECO:0000313" key="2">
    <source>
        <dbReference type="EMBL" id="KAL3359529.1"/>
    </source>
</evidence>
<dbReference type="AlphaFoldDB" id="A0ABD2TTE0"/>
<dbReference type="PROSITE" id="PS51186">
    <property type="entry name" value="GNAT"/>
    <property type="match status" value="1"/>
</dbReference>
<dbReference type="PANTHER" id="PTHR46067:SF18">
    <property type="entry name" value="ACYL-COA N-ACYLTRANSFERASES (NAT) SUPERFAMILY PROTEIN"/>
    <property type="match status" value="1"/>
</dbReference>
<gene>
    <name evidence="2" type="ORF">AABB24_016200</name>
</gene>
<comment type="caution">
    <text evidence="2">The sequence shown here is derived from an EMBL/GenBank/DDBJ whole genome shotgun (WGS) entry which is preliminary data.</text>
</comment>
<feature type="domain" description="N-acetyltransferase" evidence="1">
    <location>
        <begin position="21"/>
        <end position="183"/>
    </location>
</feature>
<reference evidence="2 3" key="1">
    <citation type="submission" date="2024-05" db="EMBL/GenBank/DDBJ databases">
        <title>De novo assembly of an allotetraploid wild potato.</title>
        <authorList>
            <person name="Hosaka A.J."/>
        </authorList>
    </citation>
    <scope>NUCLEOTIDE SEQUENCE [LARGE SCALE GENOMIC DNA]</scope>
    <source>
        <tissue evidence="2">Young leaves</tissue>
    </source>
</reference>
<dbReference type="Gene3D" id="3.40.630.30">
    <property type="match status" value="1"/>
</dbReference>
<dbReference type="Proteomes" id="UP001627284">
    <property type="component" value="Unassembled WGS sequence"/>
</dbReference>
<keyword evidence="3" id="KW-1185">Reference proteome</keyword>
<evidence type="ECO:0000259" key="1">
    <source>
        <dbReference type="PROSITE" id="PS51186"/>
    </source>
</evidence>
<name>A0ABD2TTE0_9SOLN</name>
<protein>
    <recommendedName>
        <fullName evidence="1">N-acetyltransferase domain-containing protein</fullName>
    </recommendedName>
</protein>
<dbReference type="InterPro" id="IPR016181">
    <property type="entry name" value="Acyl_CoA_acyltransferase"/>
</dbReference>
<organism evidence="2 3">
    <name type="scientific">Solanum stoloniferum</name>
    <dbReference type="NCBI Taxonomy" id="62892"/>
    <lineage>
        <taxon>Eukaryota</taxon>
        <taxon>Viridiplantae</taxon>
        <taxon>Streptophyta</taxon>
        <taxon>Embryophyta</taxon>
        <taxon>Tracheophyta</taxon>
        <taxon>Spermatophyta</taxon>
        <taxon>Magnoliopsida</taxon>
        <taxon>eudicotyledons</taxon>
        <taxon>Gunneridae</taxon>
        <taxon>Pentapetalae</taxon>
        <taxon>asterids</taxon>
        <taxon>lamiids</taxon>
        <taxon>Solanales</taxon>
        <taxon>Solanaceae</taxon>
        <taxon>Solanoideae</taxon>
        <taxon>Solaneae</taxon>
        <taxon>Solanum</taxon>
    </lineage>
</organism>
<proteinExistence type="predicted"/>
<dbReference type="PANTHER" id="PTHR46067">
    <property type="entry name" value="ACYL-COA N-ACYLTRANSFERASES (NAT) SUPERFAMILY PROTEIN"/>
    <property type="match status" value="1"/>
</dbReference>
<evidence type="ECO:0000313" key="3">
    <source>
        <dbReference type="Proteomes" id="UP001627284"/>
    </source>
</evidence>
<dbReference type="EMBL" id="JBJKTR010000009">
    <property type="protein sequence ID" value="KAL3359529.1"/>
    <property type="molecule type" value="Genomic_DNA"/>
</dbReference>
<dbReference type="InterPro" id="IPR000182">
    <property type="entry name" value="GNAT_dom"/>
</dbReference>
<dbReference type="Pfam" id="PF13302">
    <property type="entry name" value="Acetyltransf_3"/>
    <property type="match status" value="1"/>
</dbReference>
<accession>A0ABD2TTE0</accession>